<dbReference type="Proteomes" id="UP001163823">
    <property type="component" value="Chromosome 8"/>
</dbReference>
<feature type="region of interest" description="Disordered" evidence="1">
    <location>
        <begin position="110"/>
        <end position="137"/>
    </location>
</feature>
<name>A0AAD7LL06_QUISA</name>
<sequence>MLFPSIPCTKRKLKTTPKLQDPSSYSLFHTHIFTSRPKRNVLTQKMACPTHGWSWSSQKTFMFLVCISFSYPIDASISEKLDQTAVPQPKDTEIKCGSCPCVNPCDQQSPPPPPPPLISPPPPPAMPPKNPASQNYNPLPPPPPRFIYVTGVPGYGNNWEYYYGSATRDRAMNLLGFACWGLLSAMMLFG</sequence>
<dbReference type="AlphaFoldDB" id="A0AAD7LL06"/>
<reference evidence="2" key="1">
    <citation type="journal article" date="2023" name="Science">
        <title>Elucidation of the pathway for biosynthesis of saponin adjuvants from the soapbark tree.</title>
        <authorList>
            <person name="Reed J."/>
            <person name="Orme A."/>
            <person name="El-Demerdash A."/>
            <person name="Owen C."/>
            <person name="Martin L.B.B."/>
            <person name="Misra R.C."/>
            <person name="Kikuchi S."/>
            <person name="Rejzek M."/>
            <person name="Martin A.C."/>
            <person name="Harkess A."/>
            <person name="Leebens-Mack J."/>
            <person name="Louveau T."/>
            <person name="Stephenson M.J."/>
            <person name="Osbourn A."/>
        </authorList>
    </citation>
    <scope>NUCLEOTIDE SEQUENCE</scope>
    <source>
        <strain evidence="2">S10</strain>
    </source>
</reference>
<evidence type="ECO:0000313" key="2">
    <source>
        <dbReference type="EMBL" id="KAJ7960114.1"/>
    </source>
</evidence>
<organism evidence="2 3">
    <name type="scientific">Quillaja saponaria</name>
    <name type="common">Soap bark tree</name>
    <dbReference type="NCBI Taxonomy" id="32244"/>
    <lineage>
        <taxon>Eukaryota</taxon>
        <taxon>Viridiplantae</taxon>
        <taxon>Streptophyta</taxon>
        <taxon>Embryophyta</taxon>
        <taxon>Tracheophyta</taxon>
        <taxon>Spermatophyta</taxon>
        <taxon>Magnoliopsida</taxon>
        <taxon>eudicotyledons</taxon>
        <taxon>Gunneridae</taxon>
        <taxon>Pentapetalae</taxon>
        <taxon>rosids</taxon>
        <taxon>fabids</taxon>
        <taxon>Fabales</taxon>
        <taxon>Quillajaceae</taxon>
        <taxon>Quillaja</taxon>
    </lineage>
</organism>
<keyword evidence="3" id="KW-1185">Reference proteome</keyword>
<comment type="caution">
    <text evidence="2">The sequence shown here is derived from an EMBL/GenBank/DDBJ whole genome shotgun (WGS) entry which is preliminary data.</text>
</comment>
<feature type="compositionally biased region" description="Pro residues" evidence="1">
    <location>
        <begin position="110"/>
        <end position="130"/>
    </location>
</feature>
<proteinExistence type="predicted"/>
<dbReference type="KEGG" id="qsa:O6P43_020604"/>
<evidence type="ECO:0000313" key="3">
    <source>
        <dbReference type="Proteomes" id="UP001163823"/>
    </source>
</evidence>
<dbReference type="PANTHER" id="PTHR35094">
    <property type="entry name" value="LEUCINE-RICH REPEAT EXTENSIN-LIKE PROTEIN 2"/>
    <property type="match status" value="1"/>
</dbReference>
<evidence type="ECO:0000256" key="1">
    <source>
        <dbReference type="SAM" id="MobiDB-lite"/>
    </source>
</evidence>
<protein>
    <submittedName>
        <fullName evidence="2">Nutrient reservoir</fullName>
    </submittedName>
</protein>
<dbReference type="EMBL" id="JARAOO010000008">
    <property type="protein sequence ID" value="KAJ7960114.1"/>
    <property type="molecule type" value="Genomic_DNA"/>
</dbReference>
<dbReference type="PANTHER" id="PTHR35094:SF7">
    <property type="entry name" value="LEUCINE-RICH REPEAT EXTENSIN-LIKE PROTEIN 2"/>
    <property type="match status" value="1"/>
</dbReference>
<gene>
    <name evidence="2" type="ORF">O6P43_020604</name>
</gene>
<accession>A0AAD7LL06</accession>